<keyword evidence="2" id="KW-1133">Transmembrane helix</keyword>
<keyword evidence="2" id="KW-0472">Membrane</keyword>
<name>A0A1H4PEG5_STRMJ</name>
<reference evidence="5" key="1">
    <citation type="submission" date="2016-10" db="EMBL/GenBank/DDBJ databases">
        <authorList>
            <person name="Varghese N."/>
            <person name="Submissions S."/>
        </authorList>
    </citation>
    <scope>NUCLEOTIDE SEQUENCE [LARGE SCALE GENOMIC DNA]</scope>
    <source>
        <strain evidence="5">DSM 40318</strain>
    </source>
</reference>
<evidence type="ECO:0000256" key="1">
    <source>
        <dbReference type="SAM" id="MobiDB-lite"/>
    </source>
</evidence>
<gene>
    <name evidence="4" type="ORF">SAMN04490356_2732</name>
</gene>
<dbReference type="Pfam" id="PF10756">
    <property type="entry name" value="bPH_6"/>
    <property type="match status" value="1"/>
</dbReference>
<feature type="region of interest" description="Disordered" evidence="1">
    <location>
        <begin position="171"/>
        <end position="198"/>
    </location>
</feature>
<evidence type="ECO:0000259" key="3">
    <source>
        <dbReference type="Pfam" id="PF10756"/>
    </source>
</evidence>
<feature type="domain" description="Low molecular weight protein antigen 6 PH" evidence="3">
    <location>
        <begin position="107"/>
        <end position="166"/>
    </location>
</feature>
<evidence type="ECO:0000256" key="2">
    <source>
        <dbReference type="SAM" id="Phobius"/>
    </source>
</evidence>
<dbReference type="Proteomes" id="UP000198609">
    <property type="component" value="Unassembled WGS sequence"/>
</dbReference>
<protein>
    <submittedName>
        <fullName evidence="4">PH domain-containing protein</fullName>
    </submittedName>
</protein>
<keyword evidence="5" id="KW-1185">Reference proteome</keyword>
<sequence>MSPPPPDSTRAGVSDPWAPPTFGVWCTIGRMTSPDDDSAPAASSSVPETFSDRVYRSPSGIGGGVLLLALSGWLGIDAMVRGEGRTPWLALAGLLFAVPVVIAFTVRPAVYAGQDRLLVRNPFRTVTLPWASVEGLRAGYTSEVLAGGATYQLWAIPVSLRQRKRAARQQARAASEDPFSRTSAHVSANKAGEDRRAPSDAAIGDLREMAELNAQREGAQGAPEVRWAFEVIAPTLAGAVLLIIMLAIG</sequence>
<dbReference type="InterPro" id="IPR019692">
    <property type="entry name" value="CFP-6_PH"/>
</dbReference>
<organism evidence="4 5">
    <name type="scientific">Streptomyces melanosporofaciens</name>
    <dbReference type="NCBI Taxonomy" id="67327"/>
    <lineage>
        <taxon>Bacteria</taxon>
        <taxon>Bacillati</taxon>
        <taxon>Actinomycetota</taxon>
        <taxon>Actinomycetes</taxon>
        <taxon>Kitasatosporales</taxon>
        <taxon>Streptomycetaceae</taxon>
        <taxon>Streptomyces</taxon>
        <taxon>Streptomyces violaceusniger group</taxon>
    </lineage>
</organism>
<dbReference type="AlphaFoldDB" id="A0A1H4PEG5"/>
<keyword evidence="2" id="KW-0812">Transmembrane</keyword>
<feature type="transmembrane region" description="Helical" evidence="2">
    <location>
        <begin position="88"/>
        <end position="110"/>
    </location>
</feature>
<feature type="transmembrane region" description="Helical" evidence="2">
    <location>
        <begin position="227"/>
        <end position="248"/>
    </location>
</feature>
<dbReference type="EMBL" id="FNST01000002">
    <property type="protein sequence ID" value="SEC05807.1"/>
    <property type="molecule type" value="Genomic_DNA"/>
</dbReference>
<evidence type="ECO:0000313" key="5">
    <source>
        <dbReference type="Proteomes" id="UP000198609"/>
    </source>
</evidence>
<feature type="transmembrane region" description="Helical" evidence="2">
    <location>
        <begin position="59"/>
        <end position="76"/>
    </location>
</feature>
<proteinExistence type="predicted"/>
<accession>A0A1H4PEG5</accession>
<evidence type="ECO:0000313" key="4">
    <source>
        <dbReference type="EMBL" id="SEC05807.1"/>
    </source>
</evidence>